<sequence length="212" mass="21124">MHPQDGSGGPDSGGGQKADTARAAAGEVASTAKEQARSLAGEARSETGHVVGDVQDRLREEADNQTRKASGNLRQWSQELGSMAEHGDDGSPVGDVVRQVADGGRGAADFLDERGVDGLLDEARDFARRRPVAFLVGAAVAGFALGRVLKVSSSVSDQGGSGGGDASGRGTPAVEGRGGTSLPRQGDPVAGEAVPPAAASEGPGRDRGSGGG</sequence>
<dbReference type="RefSeq" id="WP_330161216.1">
    <property type="nucleotide sequence ID" value="NZ_BAAAJA010000003.1"/>
</dbReference>
<gene>
    <name evidence="2" type="ORF">Q8A49_28095</name>
</gene>
<accession>A0ABU7KYI5</accession>
<name>A0ABU7KYI5_9ACTN</name>
<feature type="compositionally biased region" description="Basic and acidic residues" evidence="1">
    <location>
        <begin position="54"/>
        <end position="66"/>
    </location>
</feature>
<dbReference type="EMBL" id="JAUUCC010000107">
    <property type="protein sequence ID" value="MEE2054366.1"/>
    <property type="molecule type" value="Genomic_DNA"/>
</dbReference>
<evidence type="ECO:0000313" key="3">
    <source>
        <dbReference type="Proteomes" id="UP001348641"/>
    </source>
</evidence>
<evidence type="ECO:0000313" key="2">
    <source>
        <dbReference type="EMBL" id="MEE2054366.1"/>
    </source>
</evidence>
<feature type="region of interest" description="Disordered" evidence="1">
    <location>
        <begin position="1"/>
        <end position="96"/>
    </location>
</feature>
<comment type="caution">
    <text evidence="2">The sequence shown here is derived from an EMBL/GenBank/DDBJ whole genome shotgun (WGS) entry which is preliminary data.</text>
</comment>
<feature type="compositionally biased region" description="Basic and acidic residues" evidence="1">
    <location>
        <begin position="203"/>
        <end position="212"/>
    </location>
</feature>
<feature type="compositionally biased region" description="Low complexity" evidence="1">
    <location>
        <begin position="186"/>
        <end position="202"/>
    </location>
</feature>
<proteinExistence type="predicted"/>
<evidence type="ECO:0008006" key="4">
    <source>
        <dbReference type="Google" id="ProtNLM"/>
    </source>
</evidence>
<protein>
    <recommendedName>
        <fullName evidence="4">DUF3618 domain-containing protein</fullName>
    </recommendedName>
</protein>
<organism evidence="2 3">
    <name type="scientific">Nocardiopsis tropica</name>
    <dbReference type="NCBI Taxonomy" id="109330"/>
    <lineage>
        <taxon>Bacteria</taxon>
        <taxon>Bacillati</taxon>
        <taxon>Actinomycetota</taxon>
        <taxon>Actinomycetes</taxon>
        <taxon>Streptosporangiales</taxon>
        <taxon>Nocardiopsidaceae</taxon>
        <taxon>Nocardiopsis</taxon>
    </lineage>
</organism>
<reference evidence="2 3" key="1">
    <citation type="submission" date="2023-07" db="EMBL/GenBank/DDBJ databases">
        <authorList>
            <person name="Girao M."/>
            <person name="Carvalho M.F."/>
        </authorList>
    </citation>
    <scope>NUCLEOTIDE SEQUENCE [LARGE SCALE GENOMIC DNA]</scope>
    <source>
        <strain evidence="2 3">66/93</strain>
    </source>
</reference>
<feature type="region of interest" description="Disordered" evidence="1">
    <location>
        <begin position="152"/>
        <end position="212"/>
    </location>
</feature>
<feature type="compositionally biased region" description="Polar residues" evidence="1">
    <location>
        <begin position="67"/>
        <end position="80"/>
    </location>
</feature>
<dbReference type="Proteomes" id="UP001348641">
    <property type="component" value="Unassembled WGS sequence"/>
</dbReference>
<feature type="compositionally biased region" description="Gly residues" evidence="1">
    <location>
        <begin position="1"/>
        <end position="16"/>
    </location>
</feature>
<evidence type="ECO:0000256" key="1">
    <source>
        <dbReference type="SAM" id="MobiDB-lite"/>
    </source>
</evidence>